<dbReference type="Gene3D" id="3.80.10.10">
    <property type="entry name" value="Ribonuclease Inhibitor"/>
    <property type="match status" value="1"/>
</dbReference>
<protein>
    <recommendedName>
        <fullName evidence="2">F-box domain-containing protein</fullName>
    </recommendedName>
</protein>
<dbReference type="VEuPathDB" id="FungiDB:BD410DRAFT_898193"/>
<dbReference type="InterPro" id="IPR036047">
    <property type="entry name" value="F-box-like_dom_sf"/>
</dbReference>
<organism evidence="3 4">
    <name type="scientific">Rickenella mellea</name>
    <dbReference type="NCBI Taxonomy" id="50990"/>
    <lineage>
        <taxon>Eukaryota</taxon>
        <taxon>Fungi</taxon>
        <taxon>Dikarya</taxon>
        <taxon>Basidiomycota</taxon>
        <taxon>Agaricomycotina</taxon>
        <taxon>Agaricomycetes</taxon>
        <taxon>Hymenochaetales</taxon>
        <taxon>Rickenellaceae</taxon>
        <taxon>Rickenella</taxon>
    </lineage>
</organism>
<reference evidence="3 4" key="1">
    <citation type="submission" date="2018-06" db="EMBL/GenBank/DDBJ databases">
        <title>A transcriptomic atlas of mushroom development highlights an independent origin of complex multicellularity.</title>
        <authorList>
            <consortium name="DOE Joint Genome Institute"/>
            <person name="Krizsan K."/>
            <person name="Almasi E."/>
            <person name="Merenyi Z."/>
            <person name="Sahu N."/>
            <person name="Viragh M."/>
            <person name="Koszo T."/>
            <person name="Mondo S."/>
            <person name="Kiss B."/>
            <person name="Balint B."/>
            <person name="Kues U."/>
            <person name="Barry K."/>
            <person name="Hegedus J.C."/>
            <person name="Henrissat B."/>
            <person name="Johnson J."/>
            <person name="Lipzen A."/>
            <person name="Ohm R."/>
            <person name="Nagy I."/>
            <person name="Pangilinan J."/>
            <person name="Yan J."/>
            <person name="Xiong Y."/>
            <person name="Grigoriev I.V."/>
            <person name="Hibbett D.S."/>
            <person name="Nagy L.G."/>
        </authorList>
    </citation>
    <scope>NUCLEOTIDE SEQUENCE [LARGE SCALE GENOMIC DNA]</scope>
    <source>
        <strain evidence="3 4">SZMC22713</strain>
    </source>
</reference>
<dbReference type="PANTHER" id="PTHR38926">
    <property type="entry name" value="F-BOX DOMAIN CONTAINING PROTEIN, EXPRESSED"/>
    <property type="match status" value="1"/>
</dbReference>
<keyword evidence="1" id="KW-1133">Transmembrane helix</keyword>
<accession>A0A4Y7Q5Y6</accession>
<dbReference type="InterPro" id="IPR032675">
    <property type="entry name" value="LRR_dom_sf"/>
</dbReference>
<dbReference type="Pfam" id="PF12937">
    <property type="entry name" value="F-box-like"/>
    <property type="match status" value="1"/>
</dbReference>
<proteinExistence type="predicted"/>
<dbReference type="AlphaFoldDB" id="A0A4Y7Q5Y6"/>
<gene>
    <name evidence="3" type="ORF">BD410DRAFT_898193</name>
</gene>
<keyword evidence="1" id="KW-0812">Transmembrane</keyword>
<dbReference type="SUPFAM" id="SSF81383">
    <property type="entry name" value="F-box domain"/>
    <property type="match status" value="1"/>
</dbReference>
<dbReference type="OrthoDB" id="2884925at2759"/>
<feature type="transmembrane region" description="Helical" evidence="1">
    <location>
        <begin position="413"/>
        <end position="431"/>
    </location>
</feature>
<dbReference type="EMBL" id="ML170174">
    <property type="protein sequence ID" value="TDL22618.1"/>
    <property type="molecule type" value="Genomic_DNA"/>
</dbReference>
<feature type="domain" description="F-box" evidence="2">
    <location>
        <begin position="57"/>
        <end position="103"/>
    </location>
</feature>
<evidence type="ECO:0000259" key="2">
    <source>
        <dbReference type="Pfam" id="PF12937"/>
    </source>
</evidence>
<dbReference type="InterPro" id="IPR001810">
    <property type="entry name" value="F-box_dom"/>
</dbReference>
<evidence type="ECO:0000313" key="3">
    <source>
        <dbReference type="EMBL" id="TDL22618.1"/>
    </source>
</evidence>
<evidence type="ECO:0000256" key="1">
    <source>
        <dbReference type="SAM" id="Phobius"/>
    </source>
</evidence>
<keyword evidence="4" id="KW-1185">Reference proteome</keyword>
<dbReference type="Proteomes" id="UP000294933">
    <property type="component" value="Unassembled WGS sequence"/>
</dbReference>
<sequence length="549" mass="61975">MSRADLDYIAGLLTMSHQTNATSASKSTQTEMDNAIHKLEECLSLLKLRRNNLSSVNVLPHEIMAIIFLGVHTRKSLRWLAVTQVCRSWRQIALDCPGLWASVDPLSSHQEMLHTFLERAKTAPLTVDVCMTKANNHEAITAFLRANLSRIRTLSLKDEVPYAPRTVLDLVSVFSTPAPLLEELVLLFRWKGVRSTPDFTLGRNCPNLKTLVAVCQPLKWLPESIRGLRELRIERLDEMNEPRVSEFISILEACPELEILCMTHAGPILDAQEVDVSKRLVNLRFLHKFHLTAFNESCVALLSRITIPDVARWVINCEGDPSDAFLDVIPRSHPITAVNGITLKISSDDTNLSFTSFARLVGEKTKTVHTKMTLYPNEGLHSKLCTWPSENSFWNTTTRLELRLGPSLNFSQSHWSLLFGAFPGVIFLGIYSKRRNLIKDMPLLRALKPLNQDGAPIPCPSISVLMLDGFSCHPVTGTNRHGPDERSKGNEEIPKGIRDLNELLQKRCVQNARLRKLVLRNCAGIKRQFLDGWTHWIDELDSSRMETKS</sequence>
<name>A0A4Y7Q5Y6_9AGAM</name>
<dbReference type="PANTHER" id="PTHR38926:SF72">
    <property type="entry name" value="IM:7136021-RELATED"/>
    <property type="match status" value="1"/>
</dbReference>
<evidence type="ECO:0000313" key="4">
    <source>
        <dbReference type="Proteomes" id="UP000294933"/>
    </source>
</evidence>
<dbReference type="STRING" id="50990.A0A4Y7Q5Y6"/>
<keyword evidence="1" id="KW-0472">Membrane</keyword>